<dbReference type="EMBL" id="SHLI01000001">
    <property type="protein sequence ID" value="RZU98490.1"/>
    <property type="molecule type" value="Genomic_DNA"/>
</dbReference>
<dbReference type="CDD" id="cd16913">
    <property type="entry name" value="YkuD_like"/>
    <property type="match status" value="1"/>
</dbReference>
<comment type="caution">
    <text evidence="10">The sequence shown here is derived from an EMBL/GenBank/DDBJ whole genome shotgun (WGS) entry which is preliminary data.</text>
</comment>
<gene>
    <name evidence="10" type="ORF">EV698_0738</name>
</gene>
<dbReference type="GO" id="GO:0071555">
    <property type="term" value="P:cell wall organization"/>
    <property type="evidence" value="ECO:0007669"/>
    <property type="project" value="UniProtKB-UniRule"/>
</dbReference>
<dbReference type="Gene3D" id="2.40.440.10">
    <property type="entry name" value="L,D-transpeptidase catalytic domain-like"/>
    <property type="match status" value="1"/>
</dbReference>
<evidence type="ECO:0000256" key="2">
    <source>
        <dbReference type="ARBA" id="ARBA00005992"/>
    </source>
</evidence>
<protein>
    <submittedName>
        <fullName evidence="10">L,D-transpeptidase-like protein</fullName>
    </submittedName>
</protein>
<keyword evidence="8" id="KW-0732">Signal</keyword>
<dbReference type="GO" id="GO:0004180">
    <property type="term" value="F:carboxypeptidase activity"/>
    <property type="evidence" value="ECO:0007669"/>
    <property type="project" value="UniProtKB-ARBA"/>
</dbReference>
<feature type="active site" description="Proton donor/acceptor" evidence="7">
    <location>
        <position position="150"/>
    </location>
</feature>
<evidence type="ECO:0000256" key="5">
    <source>
        <dbReference type="ARBA" id="ARBA00022984"/>
    </source>
</evidence>
<evidence type="ECO:0000256" key="3">
    <source>
        <dbReference type="ARBA" id="ARBA00022679"/>
    </source>
</evidence>
<comment type="pathway">
    <text evidence="1 7">Cell wall biogenesis; peptidoglycan biosynthesis.</text>
</comment>
<evidence type="ECO:0000313" key="10">
    <source>
        <dbReference type="EMBL" id="RZU98490.1"/>
    </source>
</evidence>
<feature type="active site" description="Nucleophile" evidence="7">
    <location>
        <position position="169"/>
    </location>
</feature>
<dbReference type="PANTHER" id="PTHR36699:SF1">
    <property type="entry name" value="L,D-TRANSPEPTIDASE YAFK-RELATED"/>
    <property type="match status" value="1"/>
</dbReference>
<accession>A0A4Q8CZX0</accession>
<feature type="signal peptide" evidence="8">
    <location>
        <begin position="1"/>
        <end position="31"/>
    </location>
</feature>
<evidence type="ECO:0000256" key="4">
    <source>
        <dbReference type="ARBA" id="ARBA00022960"/>
    </source>
</evidence>
<dbReference type="Pfam" id="PF03734">
    <property type="entry name" value="YkuD"/>
    <property type="match status" value="1"/>
</dbReference>
<dbReference type="PANTHER" id="PTHR36699">
    <property type="entry name" value="LD-TRANSPEPTIDASE"/>
    <property type="match status" value="1"/>
</dbReference>
<dbReference type="PROSITE" id="PS52029">
    <property type="entry name" value="LD_TPASE"/>
    <property type="match status" value="1"/>
</dbReference>
<sequence>MTRARPGIRLFCVVIAVLCVAAMTMAPAASAPRGDIWVRVDTETAVTEVWRGNERLLELDDIAFGRGGISDLHLRGDQTTPRGEYRITHFNPQSRFHRFIGINYPTLDHLDRARRRGDLSDRRYRMTLEKGLRDGRFPQDGVLGGHIGFHGIGDGDPDIHQAFHWTKGCIAMTNEQIETLQSLVDVGTPVVIE</sequence>
<keyword evidence="6 7" id="KW-0961">Cell wall biogenesis/degradation</keyword>
<dbReference type="GO" id="GO:0009252">
    <property type="term" value="P:peptidoglycan biosynthetic process"/>
    <property type="evidence" value="ECO:0007669"/>
    <property type="project" value="UniProtKB-UniPathway"/>
</dbReference>
<evidence type="ECO:0000256" key="1">
    <source>
        <dbReference type="ARBA" id="ARBA00004752"/>
    </source>
</evidence>
<dbReference type="InterPro" id="IPR005490">
    <property type="entry name" value="LD_TPept_cat_dom"/>
</dbReference>
<dbReference type="SUPFAM" id="SSF141523">
    <property type="entry name" value="L,D-transpeptidase catalytic domain-like"/>
    <property type="match status" value="1"/>
</dbReference>
<evidence type="ECO:0000313" key="11">
    <source>
        <dbReference type="Proteomes" id="UP000292298"/>
    </source>
</evidence>
<reference evidence="10 11" key="1">
    <citation type="submission" date="2019-02" db="EMBL/GenBank/DDBJ databases">
        <title>Genomic Encyclopedia of Type Strains, Phase IV (KMG-IV): sequencing the most valuable type-strain genomes for metagenomic binning, comparative biology and taxonomic classification.</title>
        <authorList>
            <person name="Goeker M."/>
        </authorList>
    </citation>
    <scope>NUCLEOTIDE SEQUENCE [LARGE SCALE GENOMIC DNA]</scope>
    <source>
        <strain evidence="10 11">DSM 21056</strain>
    </source>
</reference>
<dbReference type="InterPro" id="IPR038063">
    <property type="entry name" value="Transpep_catalytic_dom"/>
</dbReference>
<dbReference type="AlphaFoldDB" id="A0A4Q8CZX0"/>
<evidence type="ECO:0000259" key="9">
    <source>
        <dbReference type="PROSITE" id="PS52029"/>
    </source>
</evidence>
<name>A0A4Q8CZX0_9GAMM</name>
<feature type="domain" description="L,D-TPase catalytic" evidence="9">
    <location>
        <begin position="36"/>
        <end position="193"/>
    </location>
</feature>
<evidence type="ECO:0000256" key="7">
    <source>
        <dbReference type="PROSITE-ProRule" id="PRU01373"/>
    </source>
</evidence>
<dbReference type="GO" id="GO:0016740">
    <property type="term" value="F:transferase activity"/>
    <property type="evidence" value="ECO:0007669"/>
    <property type="project" value="UniProtKB-KW"/>
</dbReference>
<dbReference type="UniPathway" id="UPA00219"/>
<keyword evidence="3" id="KW-0808">Transferase</keyword>
<keyword evidence="5 7" id="KW-0573">Peptidoglycan synthesis</keyword>
<dbReference type="RefSeq" id="WP_239016199.1">
    <property type="nucleotide sequence ID" value="NZ_SHLI01000001.1"/>
</dbReference>
<dbReference type="GO" id="GO:0008360">
    <property type="term" value="P:regulation of cell shape"/>
    <property type="evidence" value="ECO:0007669"/>
    <property type="project" value="UniProtKB-UniRule"/>
</dbReference>
<keyword evidence="11" id="KW-1185">Reference proteome</keyword>
<evidence type="ECO:0000256" key="6">
    <source>
        <dbReference type="ARBA" id="ARBA00023316"/>
    </source>
</evidence>
<feature type="chain" id="PRO_5020509804" evidence="8">
    <location>
        <begin position="32"/>
        <end position="193"/>
    </location>
</feature>
<proteinExistence type="inferred from homology"/>
<evidence type="ECO:0000256" key="8">
    <source>
        <dbReference type="SAM" id="SignalP"/>
    </source>
</evidence>
<dbReference type="Proteomes" id="UP000292298">
    <property type="component" value="Unassembled WGS sequence"/>
</dbReference>
<comment type="similarity">
    <text evidence="2">Belongs to the YkuD family.</text>
</comment>
<keyword evidence="4 7" id="KW-0133">Cell shape</keyword>
<organism evidence="10 11">
    <name type="scientific">Spiribacter vilamensis</name>
    <dbReference type="NCBI Taxonomy" id="531306"/>
    <lineage>
        <taxon>Bacteria</taxon>
        <taxon>Pseudomonadati</taxon>
        <taxon>Pseudomonadota</taxon>
        <taxon>Gammaproteobacteria</taxon>
        <taxon>Chromatiales</taxon>
        <taxon>Ectothiorhodospiraceae</taxon>
        <taxon>Spiribacter</taxon>
    </lineage>
</organism>